<dbReference type="Proteomes" id="UP000308600">
    <property type="component" value="Unassembled WGS sequence"/>
</dbReference>
<organism evidence="1 2">
    <name type="scientific">Pluteus cervinus</name>
    <dbReference type="NCBI Taxonomy" id="181527"/>
    <lineage>
        <taxon>Eukaryota</taxon>
        <taxon>Fungi</taxon>
        <taxon>Dikarya</taxon>
        <taxon>Basidiomycota</taxon>
        <taxon>Agaricomycotina</taxon>
        <taxon>Agaricomycetes</taxon>
        <taxon>Agaricomycetidae</taxon>
        <taxon>Agaricales</taxon>
        <taxon>Pluteineae</taxon>
        <taxon>Pluteaceae</taxon>
        <taxon>Pluteus</taxon>
    </lineage>
</organism>
<gene>
    <name evidence="1" type="ORF">BDN72DRAFT_356892</name>
</gene>
<name>A0ACD3BDN2_9AGAR</name>
<evidence type="ECO:0000313" key="2">
    <source>
        <dbReference type="Proteomes" id="UP000308600"/>
    </source>
</evidence>
<dbReference type="EMBL" id="ML208261">
    <property type="protein sequence ID" value="TFK75921.1"/>
    <property type="molecule type" value="Genomic_DNA"/>
</dbReference>
<accession>A0ACD3BDN2</accession>
<proteinExistence type="predicted"/>
<reference evidence="1 2" key="1">
    <citation type="journal article" date="2019" name="Nat. Ecol. Evol.">
        <title>Megaphylogeny resolves global patterns of mushroom evolution.</title>
        <authorList>
            <person name="Varga T."/>
            <person name="Krizsan K."/>
            <person name="Foldi C."/>
            <person name="Dima B."/>
            <person name="Sanchez-Garcia M."/>
            <person name="Sanchez-Ramirez S."/>
            <person name="Szollosi G.J."/>
            <person name="Szarkandi J.G."/>
            <person name="Papp V."/>
            <person name="Albert L."/>
            <person name="Andreopoulos W."/>
            <person name="Angelini C."/>
            <person name="Antonin V."/>
            <person name="Barry K.W."/>
            <person name="Bougher N.L."/>
            <person name="Buchanan P."/>
            <person name="Buyck B."/>
            <person name="Bense V."/>
            <person name="Catcheside P."/>
            <person name="Chovatia M."/>
            <person name="Cooper J."/>
            <person name="Damon W."/>
            <person name="Desjardin D."/>
            <person name="Finy P."/>
            <person name="Geml J."/>
            <person name="Haridas S."/>
            <person name="Hughes K."/>
            <person name="Justo A."/>
            <person name="Karasinski D."/>
            <person name="Kautmanova I."/>
            <person name="Kiss B."/>
            <person name="Kocsube S."/>
            <person name="Kotiranta H."/>
            <person name="LaButti K.M."/>
            <person name="Lechner B.E."/>
            <person name="Liimatainen K."/>
            <person name="Lipzen A."/>
            <person name="Lukacs Z."/>
            <person name="Mihaltcheva S."/>
            <person name="Morgado L.N."/>
            <person name="Niskanen T."/>
            <person name="Noordeloos M.E."/>
            <person name="Ohm R.A."/>
            <person name="Ortiz-Santana B."/>
            <person name="Ovrebo C."/>
            <person name="Racz N."/>
            <person name="Riley R."/>
            <person name="Savchenko A."/>
            <person name="Shiryaev A."/>
            <person name="Soop K."/>
            <person name="Spirin V."/>
            <person name="Szebenyi C."/>
            <person name="Tomsovsky M."/>
            <person name="Tulloss R.E."/>
            <person name="Uehling J."/>
            <person name="Grigoriev I.V."/>
            <person name="Vagvolgyi C."/>
            <person name="Papp T."/>
            <person name="Martin F.M."/>
            <person name="Miettinen O."/>
            <person name="Hibbett D.S."/>
            <person name="Nagy L.G."/>
        </authorList>
    </citation>
    <scope>NUCLEOTIDE SEQUENCE [LARGE SCALE GENOMIC DNA]</scope>
    <source>
        <strain evidence="1 2">NL-1719</strain>
    </source>
</reference>
<keyword evidence="2" id="KW-1185">Reference proteome</keyword>
<protein>
    <submittedName>
        <fullName evidence="1">Uncharacterized protein</fullName>
    </submittedName>
</protein>
<sequence length="396" mass="44721">MQSHWPMQASGRCRAASVPPTSTQEDYDLSGRLSPESVPSPTLAHRRLGDFEDDDDFYFVHEKPFNSRLPSLQKAPAPSSSQSISLPPFREISRIADETIRAAHPPSPSPALSVYNSPTATYAWPGLSLASEMKYKPYMYVQYNKPSASSYSQPSTSRSGPHASGVVAPSPVYASSSRKRKVFDTMSEHESYPRSPSRSYDRDRVYSSSSSASGVGDICRHTRNVDLGGSRSTRTQFPLRTVTIPSEDSGTDDSSTPPAQSHQRSDWEQWVRWEQGPQWKIFHCMWPKPGEPDNYCGYYSKKQLVKRHIEATHMHMKPFVCDICGKSFPQKTSLNIHRSNHTGLAPHECKFHCGKFFKDPARRHKHQIEAHNYRPKSGNRAKSPRTKEDLERLHAL</sequence>
<evidence type="ECO:0000313" key="1">
    <source>
        <dbReference type="EMBL" id="TFK75921.1"/>
    </source>
</evidence>